<evidence type="ECO:0000256" key="1">
    <source>
        <dbReference type="SAM" id="Phobius"/>
    </source>
</evidence>
<dbReference type="PANTHER" id="PTHR24305:SF108">
    <property type="entry name" value="P450, PUTATIVE (EUROFUNG)-RELATED"/>
    <property type="match status" value="1"/>
</dbReference>
<dbReference type="PANTHER" id="PTHR24305">
    <property type="entry name" value="CYTOCHROME P450"/>
    <property type="match status" value="1"/>
</dbReference>
<accession>A0A9N8YPG7</accession>
<dbReference type="AlphaFoldDB" id="A0A9N8YPG7"/>
<dbReference type="SUPFAM" id="SSF48264">
    <property type="entry name" value="Cytochrome P450"/>
    <property type="match status" value="1"/>
</dbReference>
<sequence>MGGRRIILSRTEYVEKLLSPSIKNQYMVRFPYTQGLDELGIMGRGLLANHNLRSWSYNRHFFTQAILAPKFTKKAIDWTNELFNELEIYWNKLYLKDVQNKLNCSAWLHRYANDMIIALTTGERSYTMASYFNIQSDEKSEHPQALVDDSENFVQAFRKQILGGPLFIFIPPFFRHYVPFFKSRSDALLRNIEFIYQRLESIIKRRRQEIEISSLDKPLSQDMLTSLITANTSRDINHVETVEGEVMNLPMTDLEIRSILFETFLGGTEKISNLLTFIIYYIARNPDVKKKMLEEIDNYDIDLVDKDSPLKTVSSALITCPELLVKPTPINETISLSNSPSITTDSATTANTSINKSSKVIIGTISGIVGVTILLVIGIIRYKWYQKRKHGDKIMRISGNF</sequence>
<protein>
    <submittedName>
        <fullName evidence="2">13447_t:CDS:1</fullName>
    </submittedName>
</protein>
<dbReference type="InterPro" id="IPR036396">
    <property type="entry name" value="Cyt_P450_sf"/>
</dbReference>
<comment type="caution">
    <text evidence="2">The sequence shown here is derived from an EMBL/GenBank/DDBJ whole genome shotgun (WGS) entry which is preliminary data.</text>
</comment>
<keyword evidence="1" id="KW-0812">Transmembrane</keyword>
<reference evidence="2" key="1">
    <citation type="submission" date="2021-06" db="EMBL/GenBank/DDBJ databases">
        <authorList>
            <person name="Kallberg Y."/>
            <person name="Tangrot J."/>
            <person name="Rosling A."/>
        </authorList>
    </citation>
    <scope>NUCLEOTIDE SEQUENCE</scope>
    <source>
        <strain evidence="2">UK204</strain>
    </source>
</reference>
<dbReference type="EMBL" id="CAJVPQ010000079">
    <property type="protein sequence ID" value="CAG8443628.1"/>
    <property type="molecule type" value="Genomic_DNA"/>
</dbReference>
<dbReference type="GO" id="GO:0004497">
    <property type="term" value="F:monooxygenase activity"/>
    <property type="evidence" value="ECO:0007669"/>
    <property type="project" value="InterPro"/>
</dbReference>
<feature type="transmembrane region" description="Helical" evidence="1">
    <location>
        <begin position="360"/>
        <end position="380"/>
    </location>
</feature>
<dbReference type="GO" id="GO:0016705">
    <property type="term" value="F:oxidoreductase activity, acting on paired donors, with incorporation or reduction of molecular oxygen"/>
    <property type="evidence" value="ECO:0007669"/>
    <property type="project" value="InterPro"/>
</dbReference>
<dbReference type="Proteomes" id="UP000789570">
    <property type="component" value="Unassembled WGS sequence"/>
</dbReference>
<name>A0A9N8YPG7_9GLOM</name>
<dbReference type="GO" id="GO:0005506">
    <property type="term" value="F:iron ion binding"/>
    <property type="evidence" value="ECO:0007669"/>
    <property type="project" value="InterPro"/>
</dbReference>
<proteinExistence type="predicted"/>
<organism evidence="2 3">
    <name type="scientific">Funneliformis caledonium</name>
    <dbReference type="NCBI Taxonomy" id="1117310"/>
    <lineage>
        <taxon>Eukaryota</taxon>
        <taxon>Fungi</taxon>
        <taxon>Fungi incertae sedis</taxon>
        <taxon>Mucoromycota</taxon>
        <taxon>Glomeromycotina</taxon>
        <taxon>Glomeromycetes</taxon>
        <taxon>Glomerales</taxon>
        <taxon>Glomeraceae</taxon>
        <taxon>Funneliformis</taxon>
    </lineage>
</organism>
<keyword evidence="1" id="KW-1133">Transmembrane helix</keyword>
<dbReference type="Pfam" id="PF00067">
    <property type="entry name" value="p450"/>
    <property type="match status" value="1"/>
</dbReference>
<evidence type="ECO:0000313" key="3">
    <source>
        <dbReference type="Proteomes" id="UP000789570"/>
    </source>
</evidence>
<evidence type="ECO:0000313" key="2">
    <source>
        <dbReference type="EMBL" id="CAG8443628.1"/>
    </source>
</evidence>
<keyword evidence="3" id="KW-1185">Reference proteome</keyword>
<dbReference type="Gene3D" id="1.10.630.10">
    <property type="entry name" value="Cytochrome P450"/>
    <property type="match status" value="1"/>
</dbReference>
<dbReference type="InterPro" id="IPR050121">
    <property type="entry name" value="Cytochrome_P450_monoxygenase"/>
</dbReference>
<gene>
    <name evidence="2" type="ORF">FCALED_LOCUS734</name>
</gene>
<dbReference type="GO" id="GO:0020037">
    <property type="term" value="F:heme binding"/>
    <property type="evidence" value="ECO:0007669"/>
    <property type="project" value="InterPro"/>
</dbReference>
<dbReference type="OrthoDB" id="1470350at2759"/>
<dbReference type="InterPro" id="IPR001128">
    <property type="entry name" value="Cyt_P450"/>
</dbReference>
<keyword evidence="1" id="KW-0472">Membrane</keyword>